<dbReference type="AlphaFoldDB" id="A0AAV6QJZ8"/>
<comment type="caution">
    <text evidence="1">The sequence shown here is derived from an EMBL/GenBank/DDBJ whole genome shotgun (WGS) entry which is preliminary data.</text>
</comment>
<gene>
    <name evidence="1" type="ORF">JOB18_009190</name>
</gene>
<organism evidence="1 2">
    <name type="scientific">Solea senegalensis</name>
    <name type="common">Senegalese sole</name>
    <dbReference type="NCBI Taxonomy" id="28829"/>
    <lineage>
        <taxon>Eukaryota</taxon>
        <taxon>Metazoa</taxon>
        <taxon>Chordata</taxon>
        <taxon>Craniata</taxon>
        <taxon>Vertebrata</taxon>
        <taxon>Euteleostomi</taxon>
        <taxon>Actinopterygii</taxon>
        <taxon>Neopterygii</taxon>
        <taxon>Teleostei</taxon>
        <taxon>Neoteleostei</taxon>
        <taxon>Acanthomorphata</taxon>
        <taxon>Carangaria</taxon>
        <taxon>Pleuronectiformes</taxon>
        <taxon>Pleuronectoidei</taxon>
        <taxon>Soleidae</taxon>
        <taxon>Solea</taxon>
    </lineage>
</organism>
<proteinExistence type="predicted"/>
<sequence length="73" mass="8404">MARLRPAAAFKEERRVFPTTFYNFNNLLKSETGLHTTTGTPYQQCTQEGHKRLSHLRESPIGPEENHLLIHSV</sequence>
<dbReference type="Proteomes" id="UP000693946">
    <property type="component" value="Linkage Group LG4"/>
</dbReference>
<evidence type="ECO:0000313" key="1">
    <source>
        <dbReference type="EMBL" id="KAG7493448.1"/>
    </source>
</evidence>
<evidence type="ECO:0000313" key="2">
    <source>
        <dbReference type="Proteomes" id="UP000693946"/>
    </source>
</evidence>
<accession>A0AAV6QJZ8</accession>
<protein>
    <submittedName>
        <fullName evidence="1">Uncharacterized protein</fullName>
    </submittedName>
</protein>
<name>A0AAV6QJZ8_SOLSE</name>
<dbReference type="EMBL" id="JAGKHQ010000016">
    <property type="protein sequence ID" value="KAG7493448.1"/>
    <property type="molecule type" value="Genomic_DNA"/>
</dbReference>
<keyword evidence="2" id="KW-1185">Reference proteome</keyword>
<reference evidence="1 2" key="1">
    <citation type="journal article" date="2021" name="Sci. Rep.">
        <title>Chromosome anchoring in Senegalese sole (Solea senegalensis) reveals sex-associated markers and genome rearrangements in flatfish.</title>
        <authorList>
            <person name="Guerrero-Cozar I."/>
            <person name="Gomez-Garrido J."/>
            <person name="Berbel C."/>
            <person name="Martinez-Blanch J.F."/>
            <person name="Alioto T."/>
            <person name="Claros M.G."/>
            <person name="Gagnaire P.A."/>
            <person name="Manchado M."/>
        </authorList>
    </citation>
    <scope>NUCLEOTIDE SEQUENCE [LARGE SCALE GENOMIC DNA]</scope>
    <source>
        <strain evidence="1">Sse05_10M</strain>
    </source>
</reference>